<dbReference type="PANTHER" id="PTHR11851">
    <property type="entry name" value="METALLOPROTEASE"/>
    <property type="match status" value="1"/>
</dbReference>
<keyword evidence="3" id="KW-0732">Signal</keyword>
<accession>A0A423PPT2</accession>
<gene>
    <name evidence="6" type="ORF">SAJA_09040</name>
</gene>
<evidence type="ECO:0000256" key="3">
    <source>
        <dbReference type="SAM" id="SignalP"/>
    </source>
</evidence>
<dbReference type="FunCoup" id="A0A423PPT2">
    <property type="interactions" value="159"/>
</dbReference>
<feature type="signal peptide" evidence="3">
    <location>
        <begin position="1"/>
        <end position="27"/>
    </location>
</feature>
<reference evidence="6 7" key="1">
    <citation type="submission" date="2013-10" db="EMBL/GenBank/DDBJ databases">
        <title>Salinisphaera japonica YTM-1 Genome Sequencing.</title>
        <authorList>
            <person name="Lai Q."/>
            <person name="Li C."/>
            <person name="Shao Z."/>
        </authorList>
    </citation>
    <scope>NUCLEOTIDE SEQUENCE [LARGE SCALE GENOMIC DNA]</scope>
    <source>
        <strain evidence="6 7">YTM-1</strain>
    </source>
</reference>
<evidence type="ECO:0000256" key="1">
    <source>
        <dbReference type="ARBA" id="ARBA00007261"/>
    </source>
</evidence>
<dbReference type="InterPro" id="IPR011765">
    <property type="entry name" value="Pept_M16_N"/>
</dbReference>
<feature type="domain" description="Peptidase M16 C-terminal" evidence="5">
    <location>
        <begin position="239"/>
        <end position="413"/>
    </location>
</feature>
<organism evidence="6 7">
    <name type="scientific">Salinisphaera japonica YTM-1</name>
    <dbReference type="NCBI Taxonomy" id="1209778"/>
    <lineage>
        <taxon>Bacteria</taxon>
        <taxon>Pseudomonadati</taxon>
        <taxon>Pseudomonadota</taxon>
        <taxon>Gammaproteobacteria</taxon>
        <taxon>Salinisphaerales</taxon>
        <taxon>Salinisphaeraceae</taxon>
        <taxon>Salinisphaera</taxon>
    </lineage>
</organism>
<dbReference type="InParanoid" id="A0A423PPT2"/>
<evidence type="ECO:0000313" key="7">
    <source>
        <dbReference type="Proteomes" id="UP000285310"/>
    </source>
</evidence>
<feature type="chain" id="PRO_5019090090" evidence="3">
    <location>
        <begin position="28"/>
        <end position="933"/>
    </location>
</feature>
<name>A0A423PPT2_9GAMM</name>
<comment type="similarity">
    <text evidence="1">Belongs to the peptidase M16 family.</text>
</comment>
<dbReference type="InterPro" id="IPR011249">
    <property type="entry name" value="Metalloenz_LuxS/M16"/>
</dbReference>
<proteinExistence type="inferred from homology"/>
<dbReference type="Gene3D" id="3.30.830.10">
    <property type="entry name" value="Metalloenzyme, LuxS/M16 peptidase-like"/>
    <property type="match status" value="4"/>
</dbReference>
<feature type="compositionally biased region" description="Polar residues" evidence="2">
    <location>
        <begin position="31"/>
        <end position="42"/>
    </location>
</feature>
<dbReference type="Proteomes" id="UP000285310">
    <property type="component" value="Unassembled WGS sequence"/>
</dbReference>
<feature type="region of interest" description="Disordered" evidence="2">
    <location>
        <begin position="31"/>
        <end position="59"/>
    </location>
</feature>
<dbReference type="EMBL" id="AYKG01000025">
    <property type="protein sequence ID" value="ROO27558.1"/>
    <property type="molecule type" value="Genomic_DNA"/>
</dbReference>
<dbReference type="InterPro" id="IPR050361">
    <property type="entry name" value="MPP/UQCRC_Complex"/>
</dbReference>
<dbReference type="Pfam" id="PF00675">
    <property type="entry name" value="Peptidase_M16"/>
    <property type="match status" value="1"/>
</dbReference>
<sequence length="933" mass="99721">MKDEVMEKTIRVLAIGALSLAATAVYGADDTSQAASPSQTPPEANAAPQRDAGPKTPAALADGTDIAAINGDTVVKKTLANGLQIVVVPDHLAPVATTMLTYKVGSREADTAFPGTAHALEHMMFRGTKDLSAAQIAAIGAALGGQVNAFTTNDATSYYFTMPSQFADVALRLHAERMKGILASKADWKQERGAIEQEVNAAMSSPIQVAIKRMRAQLYTDTPYSHDALGTRESFDKTTAKRLQSFYDTWYTPSNATLVVTGDVEPDAIVDKARTLFGDIQSHDVPKRAPVEPEKLDAKTIRMPTDAGYGYAILGFRAPGTREVAANATSEVLAKVLNNPRGPLYTEMVASGKSLAAQFGTLPAAEAGLGVSYVVFPKGADADGLVKQMRGILKGIAKDGISADQIAAAKRSLITEDVAERDSIHGLAMRWSSAVAVNGLASPAQSLAAIKNVSADDVNAMLKHVIQPDQSVLAVLTPEGSGAPKSGGGFGGAESFSPENVDDVSLPDWAAKPLSEIIAPEQSIKPVDTRLDNGLRLITVPSDSVHAVHVYGHIRNTPDLQQPENKTGVDDVLAQMLEYGTTKHDRKAYQAALDAIGASATAGTDFSLTVLPEHFATGLSLLAENELLPALPKAAFKPIQQRAAATTAGLIASPDFKSSQALARGLFPKDDPSLRHATPESITGLSHDDVTAYYKRVFRPDMTTLVVVGNVDPADVKTAVKKRFGDWHAPDDTAEVDLPPVAPNKSSRHHVPDDAQTQDTVHLAETLGLTTTDGDYRALKMANQVLTGGTFASRLYRQLRVERGLVYYVSSGFNTSRTRTRLVFRYGSDPDKVDEAERLIRRALVQMAKTPISDTELHRAQAGLIRQIPLNEASASAIGYGLLSRVELDQPLDTPYRAARVYKNLDAEAIQAAVKKWIRPDDLVRVVQGPAPE</sequence>
<dbReference type="PANTHER" id="PTHR11851:SF49">
    <property type="entry name" value="MITOCHONDRIAL-PROCESSING PEPTIDASE SUBUNIT ALPHA"/>
    <property type="match status" value="1"/>
</dbReference>
<protein>
    <submittedName>
        <fullName evidence="6">Peptidase M16</fullName>
    </submittedName>
</protein>
<evidence type="ECO:0000256" key="2">
    <source>
        <dbReference type="SAM" id="MobiDB-lite"/>
    </source>
</evidence>
<dbReference type="GO" id="GO:0046872">
    <property type="term" value="F:metal ion binding"/>
    <property type="evidence" value="ECO:0007669"/>
    <property type="project" value="InterPro"/>
</dbReference>
<dbReference type="AlphaFoldDB" id="A0A423PPT2"/>
<dbReference type="Pfam" id="PF05193">
    <property type="entry name" value="Peptidase_M16_C"/>
    <property type="match status" value="2"/>
</dbReference>
<keyword evidence="7" id="KW-1185">Reference proteome</keyword>
<evidence type="ECO:0000259" key="5">
    <source>
        <dbReference type="Pfam" id="PF05193"/>
    </source>
</evidence>
<evidence type="ECO:0000259" key="4">
    <source>
        <dbReference type="Pfam" id="PF00675"/>
    </source>
</evidence>
<feature type="domain" description="Peptidase M16 C-terminal" evidence="5">
    <location>
        <begin position="685"/>
        <end position="864"/>
    </location>
</feature>
<comment type="caution">
    <text evidence="6">The sequence shown here is derived from an EMBL/GenBank/DDBJ whole genome shotgun (WGS) entry which is preliminary data.</text>
</comment>
<evidence type="ECO:0000313" key="6">
    <source>
        <dbReference type="EMBL" id="ROO27558.1"/>
    </source>
</evidence>
<dbReference type="SUPFAM" id="SSF63411">
    <property type="entry name" value="LuxS/MPP-like metallohydrolase"/>
    <property type="match status" value="4"/>
</dbReference>
<dbReference type="InterPro" id="IPR007863">
    <property type="entry name" value="Peptidase_M16_C"/>
</dbReference>
<feature type="domain" description="Peptidase M16 N-terminal" evidence="4">
    <location>
        <begin position="87"/>
        <end position="231"/>
    </location>
</feature>